<name>A0A9W9MJC3_9EURO</name>
<evidence type="ECO:0000256" key="2">
    <source>
        <dbReference type="ARBA" id="ARBA00004572"/>
    </source>
</evidence>
<dbReference type="Pfam" id="PF00153">
    <property type="entry name" value="Mito_carr"/>
    <property type="match status" value="3"/>
</dbReference>
<proteinExistence type="inferred from homology"/>
<keyword evidence="8" id="KW-1000">Mitochondrion outer membrane</keyword>
<evidence type="ECO:0000256" key="11">
    <source>
        <dbReference type="ARBA" id="ARBA00022989"/>
    </source>
</evidence>
<evidence type="ECO:0000256" key="13">
    <source>
        <dbReference type="ARBA" id="ARBA00023136"/>
    </source>
</evidence>
<dbReference type="AlphaFoldDB" id="A0A9W9MJC3"/>
<organism evidence="16 17">
    <name type="scientific">Penicillium cf. viridicatum</name>
    <dbReference type="NCBI Taxonomy" id="2972119"/>
    <lineage>
        <taxon>Eukaryota</taxon>
        <taxon>Fungi</taxon>
        <taxon>Dikarya</taxon>
        <taxon>Ascomycota</taxon>
        <taxon>Pezizomycotina</taxon>
        <taxon>Eurotiomycetes</taxon>
        <taxon>Eurotiomycetidae</taxon>
        <taxon>Eurotiales</taxon>
        <taxon>Aspergillaceae</taxon>
        <taxon>Penicillium</taxon>
    </lineage>
</organism>
<evidence type="ECO:0000256" key="15">
    <source>
        <dbReference type="RuleBase" id="RU000488"/>
    </source>
</evidence>
<protein>
    <recommendedName>
        <fullName evidence="18">Mitochondrial thiamine pyrophosphate carrier 1</fullName>
    </recommendedName>
</protein>
<evidence type="ECO:0000256" key="8">
    <source>
        <dbReference type="ARBA" id="ARBA00022787"/>
    </source>
</evidence>
<evidence type="ECO:0000256" key="3">
    <source>
        <dbReference type="ARBA" id="ARBA00006375"/>
    </source>
</evidence>
<keyword evidence="12" id="KW-0496">Mitochondrion</keyword>
<dbReference type="Pfam" id="PF08038">
    <property type="entry name" value="Tom7"/>
    <property type="match status" value="1"/>
</dbReference>
<dbReference type="Gene3D" id="1.50.40.10">
    <property type="entry name" value="Mitochondrial carrier domain"/>
    <property type="match status" value="1"/>
</dbReference>
<dbReference type="OrthoDB" id="428293at2759"/>
<evidence type="ECO:0008006" key="18">
    <source>
        <dbReference type="Google" id="ProtNLM"/>
    </source>
</evidence>
<keyword evidence="9" id="KW-0999">Mitochondrion inner membrane</keyword>
<feature type="repeat" description="Solcar" evidence="14">
    <location>
        <begin position="140"/>
        <end position="227"/>
    </location>
</feature>
<keyword evidence="11" id="KW-1133">Transmembrane helix</keyword>
<evidence type="ECO:0000313" key="16">
    <source>
        <dbReference type="EMBL" id="KAJ5202410.1"/>
    </source>
</evidence>
<keyword evidence="13 14" id="KW-0472">Membrane</keyword>
<dbReference type="InterPro" id="IPR012621">
    <property type="entry name" value="Tom7"/>
</dbReference>
<gene>
    <name evidence="16" type="ORF">N7449_004489</name>
</gene>
<evidence type="ECO:0000256" key="5">
    <source>
        <dbReference type="ARBA" id="ARBA00022448"/>
    </source>
</evidence>
<comment type="subcellular location">
    <subcellularLocation>
        <location evidence="1">Mitochondrion inner membrane</location>
        <topology evidence="1">Multi-pass membrane protein</topology>
    </subcellularLocation>
    <subcellularLocation>
        <location evidence="2">Mitochondrion outer membrane</location>
        <topology evidence="2">Single-pass membrane protein</topology>
    </subcellularLocation>
</comment>
<dbReference type="GO" id="GO:0005743">
    <property type="term" value="C:mitochondrial inner membrane"/>
    <property type="evidence" value="ECO:0007669"/>
    <property type="project" value="UniProtKB-SubCell"/>
</dbReference>
<reference evidence="16" key="2">
    <citation type="journal article" date="2023" name="IMA Fungus">
        <title>Comparative genomic study of the Penicillium genus elucidates a diverse pangenome and 15 lateral gene transfer events.</title>
        <authorList>
            <person name="Petersen C."/>
            <person name="Sorensen T."/>
            <person name="Nielsen M.R."/>
            <person name="Sondergaard T.E."/>
            <person name="Sorensen J.L."/>
            <person name="Fitzpatrick D.A."/>
            <person name="Frisvad J.C."/>
            <person name="Nielsen K.L."/>
        </authorList>
    </citation>
    <scope>NUCLEOTIDE SEQUENCE</scope>
    <source>
        <strain evidence="16">IBT 20477</strain>
    </source>
</reference>
<keyword evidence="10" id="KW-0653">Protein transport</keyword>
<comment type="caution">
    <text evidence="16">The sequence shown here is derived from an EMBL/GenBank/DDBJ whole genome shotgun (WGS) entry which is preliminary data.</text>
</comment>
<dbReference type="FunFam" id="1.50.40.10:FF:000102">
    <property type="entry name" value="Folate carrier protein Flx1"/>
    <property type="match status" value="1"/>
</dbReference>
<dbReference type="GO" id="GO:0030150">
    <property type="term" value="P:protein import into mitochondrial matrix"/>
    <property type="evidence" value="ECO:0007669"/>
    <property type="project" value="InterPro"/>
</dbReference>
<reference evidence="16" key="1">
    <citation type="submission" date="2022-11" db="EMBL/GenBank/DDBJ databases">
        <authorList>
            <person name="Petersen C."/>
        </authorList>
    </citation>
    <scope>NUCLEOTIDE SEQUENCE</scope>
    <source>
        <strain evidence="16">IBT 20477</strain>
    </source>
</reference>
<evidence type="ECO:0000313" key="17">
    <source>
        <dbReference type="Proteomes" id="UP001150942"/>
    </source>
</evidence>
<keyword evidence="5 15" id="KW-0813">Transport</keyword>
<evidence type="ECO:0000256" key="6">
    <source>
        <dbReference type="ARBA" id="ARBA00022692"/>
    </source>
</evidence>
<keyword evidence="6 14" id="KW-0812">Transmembrane</keyword>
<keyword evidence="17" id="KW-1185">Reference proteome</keyword>
<accession>A0A9W9MJC3</accession>
<evidence type="ECO:0000256" key="9">
    <source>
        <dbReference type="ARBA" id="ARBA00022792"/>
    </source>
</evidence>
<evidence type="ECO:0000256" key="14">
    <source>
        <dbReference type="PROSITE-ProRule" id="PRU00282"/>
    </source>
</evidence>
<dbReference type="GO" id="GO:0006862">
    <property type="term" value="P:nucleotide transport"/>
    <property type="evidence" value="ECO:0007669"/>
    <property type="project" value="InterPro"/>
</dbReference>
<evidence type="ECO:0000256" key="4">
    <source>
        <dbReference type="ARBA" id="ARBA00010917"/>
    </source>
</evidence>
<dbReference type="GO" id="GO:0005742">
    <property type="term" value="C:mitochondrial outer membrane translocase complex"/>
    <property type="evidence" value="ECO:0007669"/>
    <property type="project" value="InterPro"/>
</dbReference>
<dbReference type="InterPro" id="IPR018108">
    <property type="entry name" value="MCP_transmembrane"/>
</dbReference>
<dbReference type="Proteomes" id="UP001150942">
    <property type="component" value="Unassembled WGS sequence"/>
</dbReference>
<evidence type="ECO:0000256" key="1">
    <source>
        <dbReference type="ARBA" id="ARBA00004448"/>
    </source>
</evidence>
<dbReference type="EMBL" id="JAPQKQ010000003">
    <property type="protein sequence ID" value="KAJ5202410.1"/>
    <property type="molecule type" value="Genomic_DNA"/>
</dbReference>
<comment type="similarity">
    <text evidence="4">Belongs to the Tom7 family.</text>
</comment>
<sequence>MVQFSEETKERVSKVIDISRVAIHYGYLPLIVYLDCSRLLRKLHVDWGNDTGYVDGIDMAQYILERPFDYSLFDRSSSRFGGSLRIIRNIFSHEGGCAAFYRGLTPNLIGNSTSWGLYFLCYSSLKDTIRAYREEREQILTSSDYLLASGSAGIITSVLTNPIWVIKTRMLSTGSHAPGAYSSFASGAKQIYQVEGIPGFYRGLIPALFGVSHGALQFMAYEQLKNFRFRSMNTMGSIESSHLGAERALGNVDFLVISGLSKIFAGSVTYPYQVIRSRLQTYEAHLIYRGAIDVFSQVWAQEGIAGFYKGLGPNLFRVLPSTWVTFLVYENTKIYLFRLAKKPWNTSY</sequence>
<dbReference type="SUPFAM" id="SSF103506">
    <property type="entry name" value="Mitochondrial carrier"/>
    <property type="match status" value="1"/>
</dbReference>
<dbReference type="InterPro" id="IPR044712">
    <property type="entry name" value="SLC25A32-like"/>
</dbReference>
<dbReference type="InterPro" id="IPR023395">
    <property type="entry name" value="MCP_dom_sf"/>
</dbReference>
<evidence type="ECO:0000256" key="10">
    <source>
        <dbReference type="ARBA" id="ARBA00022927"/>
    </source>
</evidence>
<evidence type="ECO:0000256" key="7">
    <source>
        <dbReference type="ARBA" id="ARBA00022737"/>
    </source>
</evidence>
<dbReference type="PANTHER" id="PTHR45683">
    <property type="entry name" value="MITOCHONDRIAL NICOTINAMIDE ADENINE DINUCLEOTIDE TRANSPORTER 1-RELATED-RELATED"/>
    <property type="match status" value="1"/>
</dbReference>
<comment type="similarity">
    <text evidence="3 15">Belongs to the mitochondrial carrier (TC 2.A.29) family.</text>
</comment>
<dbReference type="PROSITE" id="PS50920">
    <property type="entry name" value="SOLCAR"/>
    <property type="match status" value="2"/>
</dbReference>
<feature type="repeat" description="Solcar" evidence="14">
    <location>
        <begin position="253"/>
        <end position="335"/>
    </location>
</feature>
<keyword evidence="7" id="KW-0677">Repeat</keyword>
<evidence type="ECO:0000256" key="12">
    <source>
        <dbReference type="ARBA" id="ARBA00023128"/>
    </source>
</evidence>